<evidence type="ECO:0000259" key="17">
    <source>
        <dbReference type="Pfam" id="PF06418"/>
    </source>
</evidence>
<evidence type="ECO:0000313" key="18">
    <source>
        <dbReference type="EMBL" id="OGG78492.1"/>
    </source>
</evidence>
<dbReference type="GO" id="GO:0003883">
    <property type="term" value="F:CTP synthase activity"/>
    <property type="evidence" value="ECO:0007669"/>
    <property type="project" value="UniProtKB-EC"/>
</dbReference>
<dbReference type="FunFam" id="3.40.50.880:FF:000002">
    <property type="entry name" value="CTP synthase"/>
    <property type="match status" value="1"/>
</dbReference>
<accession>A0A1F6EY65</accession>
<evidence type="ECO:0000256" key="3">
    <source>
        <dbReference type="ARBA" id="ARBA00012291"/>
    </source>
</evidence>
<dbReference type="UniPathway" id="UPA00159">
    <property type="reaction ID" value="UER00277"/>
</dbReference>
<feature type="domain" description="CTP synthase N-terminal" evidence="17">
    <location>
        <begin position="7"/>
        <end position="270"/>
    </location>
</feature>
<dbReference type="NCBIfam" id="NF003792">
    <property type="entry name" value="PRK05380.1"/>
    <property type="match status" value="1"/>
</dbReference>
<evidence type="ECO:0000256" key="10">
    <source>
        <dbReference type="ARBA" id="ARBA00022975"/>
    </source>
</evidence>
<dbReference type="GO" id="GO:0019856">
    <property type="term" value="P:pyrimidine nucleobase biosynthetic process"/>
    <property type="evidence" value="ECO:0007669"/>
    <property type="project" value="TreeGrafter"/>
</dbReference>
<dbReference type="InterPro" id="IPR017456">
    <property type="entry name" value="CTP_synthase_N"/>
</dbReference>
<evidence type="ECO:0000256" key="11">
    <source>
        <dbReference type="ARBA" id="ARBA00047781"/>
    </source>
</evidence>
<comment type="caution">
    <text evidence="18">The sequence shown here is derived from an EMBL/GenBank/DDBJ whole genome shotgun (WGS) entry which is preliminary data.</text>
</comment>
<dbReference type="Gene3D" id="3.40.50.300">
    <property type="entry name" value="P-loop containing nucleotide triphosphate hydrolases"/>
    <property type="match status" value="1"/>
</dbReference>
<dbReference type="PANTHER" id="PTHR11550:SF0">
    <property type="entry name" value="CTP SYNTHASE-RELATED"/>
    <property type="match status" value="1"/>
</dbReference>
<dbReference type="SUPFAM" id="SSF52317">
    <property type="entry name" value="Class I glutamine amidotransferase-like"/>
    <property type="match status" value="1"/>
</dbReference>
<proteinExistence type="inferred from homology"/>
<dbReference type="InterPro" id="IPR029062">
    <property type="entry name" value="Class_I_gatase-like"/>
</dbReference>
<comment type="pathway">
    <text evidence="1">Pyrimidine metabolism; CTP biosynthesis via de novo pathway; CTP from UDP: step 2/2.</text>
</comment>
<keyword evidence="4" id="KW-0436">Ligase</keyword>
<evidence type="ECO:0000256" key="7">
    <source>
        <dbReference type="ARBA" id="ARBA00022840"/>
    </source>
</evidence>
<keyword evidence="7" id="KW-0067">ATP-binding</keyword>
<dbReference type="GO" id="GO:0097268">
    <property type="term" value="C:cytoophidium"/>
    <property type="evidence" value="ECO:0007669"/>
    <property type="project" value="UniProtKB-ARBA"/>
</dbReference>
<dbReference type="SUPFAM" id="SSF52540">
    <property type="entry name" value="P-loop containing nucleoside triphosphate hydrolases"/>
    <property type="match status" value="1"/>
</dbReference>
<dbReference type="GO" id="GO:0005524">
    <property type="term" value="F:ATP binding"/>
    <property type="evidence" value="ECO:0007669"/>
    <property type="project" value="UniProtKB-KW"/>
</dbReference>
<dbReference type="GO" id="GO:0042802">
    <property type="term" value="F:identical protein binding"/>
    <property type="evidence" value="ECO:0007669"/>
    <property type="project" value="TreeGrafter"/>
</dbReference>
<comment type="similarity">
    <text evidence="2">Belongs to the CTP synthase family.</text>
</comment>
<dbReference type="InterPro" id="IPR004468">
    <property type="entry name" value="CTP_synthase"/>
</dbReference>
<dbReference type="InterPro" id="IPR027417">
    <property type="entry name" value="P-loop_NTPase"/>
</dbReference>
<evidence type="ECO:0000256" key="1">
    <source>
        <dbReference type="ARBA" id="ARBA00005171"/>
    </source>
</evidence>
<evidence type="ECO:0000256" key="2">
    <source>
        <dbReference type="ARBA" id="ARBA00007533"/>
    </source>
</evidence>
<evidence type="ECO:0000256" key="6">
    <source>
        <dbReference type="ARBA" id="ARBA00022741"/>
    </source>
</evidence>
<evidence type="ECO:0000256" key="5">
    <source>
        <dbReference type="ARBA" id="ARBA00022723"/>
    </source>
</evidence>
<evidence type="ECO:0000313" key="19">
    <source>
        <dbReference type="Proteomes" id="UP000178811"/>
    </source>
</evidence>
<dbReference type="PANTHER" id="PTHR11550">
    <property type="entry name" value="CTP SYNTHASE"/>
    <property type="match status" value="1"/>
</dbReference>
<dbReference type="PROSITE" id="PS51273">
    <property type="entry name" value="GATASE_TYPE_1"/>
    <property type="match status" value="1"/>
</dbReference>
<dbReference type="NCBIfam" id="TIGR00337">
    <property type="entry name" value="PyrG"/>
    <property type="match status" value="1"/>
</dbReference>
<keyword evidence="5" id="KW-0479">Metal-binding</keyword>
<name>A0A1F6EY65_9BACT</name>
<dbReference type="Proteomes" id="UP000178811">
    <property type="component" value="Unassembled WGS sequence"/>
</dbReference>
<keyword evidence="6" id="KW-0547">Nucleotide-binding</keyword>
<dbReference type="InterPro" id="IPR017926">
    <property type="entry name" value="GATASE"/>
</dbReference>
<comment type="catalytic activity">
    <reaction evidence="11">
        <text>UTP + L-glutamine + ATP + H2O = CTP + L-glutamate + ADP + phosphate + 2 H(+)</text>
        <dbReference type="Rhea" id="RHEA:26426"/>
        <dbReference type="ChEBI" id="CHEBI:15377"/>
        <dbReference type="ChEBI" id="CHEBI:15378"/>
        <dbReference type="ChEBI" id="CHEBI:29985"/>
        <dbReference type="ChEBI" id="CHEBI:30616"/>
        <dbReference type="ChEBI" id="CHEBI:37563"/>
        <dbReference type="ChEBI" id="CHEBI:43474"/>
        <dbReference type="ChEBI" id="CHEBI:46398"/>
        <dbReference type="ChEBI" id="CHEBI:58359"/>
        <dbReference type="ChEBI" id="CHEBI:456216"/>
        <dbReference type="EC" id="6.3.4.2"/>
    </reaction>
</comment>
<keyword evidence="9" id="KW-0315">Glutamine amidotransferase</keyword>
<feature type="domain" description="Glutamine amidotransferase" evidence="16">
    <location>
        <begin position="312"/>
        <end position="544"/>
    </location>
</feature>
<dbReference type="Pfam" id="PF00117">
    <property type="entry name" value="GATase"/>
    <property type="match status" value="1"/>
</dbReference>
<dbReference type="Pfam" id="PF06418">
    <property type="entry name" value="CTP_synth_N"/>
    <property type="match status" value="1"/>
</dbReference>
<dbReference type="Gene3D" id="3.40.50.880">
    <property type="match status" value="1"/>
</dbReference>
<sequence>MAKEGHKYIFVLGGVMSGVGKGVVTSSIGLLLQQKGYRVNLVKVDPYLNVDAGTMNPTEHGEVFVLRSGLETDQDMGNYERFLGRELTNEDYMTSGMVYQSVIARERALGYHGKFVEAIPHVRDEIIGRMEAAADYNGSRVSVIEIGGTIGDFQNALFIEAARVLQMKHPEDVLFVMVSYLPVPGTIGEMKTKPTQTAVRDLNSYGVQPDFLIARSTHSLDEKRKEKLAVWCNIRKEHVISAPDITSIYEAPLNFEKDHLGDMLLDALHLPEKRRASLAIWKKFARAVADGKAPEVNIAIVGKYFDTGDFVLADAYLSVIEAIKFSAAKLHRQANITWVNSKDLEKSGAKVVAKLLGKYHGIIVPGGFGETGTEGKMKAIQFAREKKIPYFGLCYGMQLMVIEYARNVLGLKDAHTTEIKKGAADPVVDVMLEQKKHIADNKYGGTMRLGVYPCYLKKNTLARAAYKKELVEERHRHRYEINPAYVKKLEAAGLIFSGTSPDKVLMEIAELPRKVHPFMLGTQFHPEFQARPLTPHPLFTEFLRATISRKRRK</sequence>
<dbReference type="AlphaFoldDB" id="A0A1F6EY65"/>
<dbReference type="EC" id="6.3.4.2" evidence="3"/>
<protein>
    <recommendedName>
        <fullName evidence="12">CTP synthase</fullName>
        <ecNumber evidence="3">6.3.4.2</ecNumber>
    </recommendedName>
    <alternativeName>
        <fullName evidence="14">Cytidine 5'-triphosphate synthase</fullName>
    </alternativeName>
    <alternativeName>
        <fullName evidence="15">Cytidine triphosphate synthetase</fullName>
    </alternativeName>
    <alternativeName>
        <fullName evidence="13">UTP--ammonia ligase</fullName>
    </alternativeName>
</protein>
<evidence type="ECO:0000256" key="15">
    <source>
        <dbReference type="ARBA" id="ARBA00083191"/>
    </source>
</evidence>
<evidence type="ECO:0000256" key="8">
    <source>
        <dbReference type="ARBA" id="ARBA00022842"/>
    </source>
</evidence>
<dbReference type="CDD" id="cd01746">
    <property type="entry name" value="GATase1_CTP_Synthase"/>
    <property type="match status" value="1"/>
</dbReference>
<keyword evidence="8" id="KW-0460">Magnesium</keyword>
<dbReference type="InterPro" id="IPR033828">
    <property type="entry name" value="GATase1_CTP_Synthase"/>
</dbReference>
<dbReference type="FunFam" id="3.40.50.300:FF:000009">
    <property type="entry name" value="CTP synthase"/>
    <property type="match status" value="1"/>
</dbReference>
<evidence type="ECO:0000256" key="9">
    <source>
        <dbReference type="ARBA" id="ARBA00022962"/>
    </source>
</evidence>
<organism evidence="18 19">
    <name type="scientific">Candidatus Kaiserbacteria bacterium RIFCSPLOWO2_01_FULL_52_12b</name>
    <dbReference type="NCBI Taxonomy" id="1798509"/>
    <lineage>
        <taxon>Bacteria</taxon>
        <taxon>Candidatus Kaiseribacteriota</taxon>
    </lineage>
</organism>
<dbReference type="GO" id="GO:0044210">
    <property type="term" value="P:'de novo' CTP biosynthetic process"/>
    <property type="evidence" value="ECO:0007669"/>
    <property type="project" value="UniProtKB-UniPathway"/>
</dbReference>
<evidence type="ECO:0000256" key="4">
    <source>
        <dbReference type="ARBA" id="ARBA00022598"/>
    </source>
</evidence>
<evidence type="ECO:0000256" key="14">
    <source>
        <dbReference type="ARBA" id="ARBA00079941"/>
    </source>
</evidence>
<keyword evidence="10" id="KW-0665">Pyrimidine biosynthesis</keyword>
<evidence type="ECO:0000259" key="16">
    <source>
        <dbReference type="Pfam" id="PF00117"/>
    </source>
</evidence>
<evidence type="ECO:0000256" key="12">
    <source>
        <dbReference type="ARBA" id="ARBA00070745"/>
    </source>
</evidence>
<gene>
    <name evidence="18" type="ORF">A3A36_01645</name>
</gene>
<evidence type="ECO:0000256" key="13">
    <source>
        <dbReference type="ARBA" id="ARBA00075170"/>
    </source>
</evidence>
<dbReference type="EMBL" id="MFLW01000007">
    <property type="protein sequence ID" value="OGG78492.1"/>
    <property type="molecule type" value="Genomic_DNA"/>
</dbReference>
<reference evidence="18 19" key="1">
    <citation type="journal article" date="2016" name="Nat. Commun.">
        <title>Thousands of microbial genomes shed light on interconnected biogeochemical processes in an aquifer system.</title>
        <authorList>
            <person name="Anantharaman K."/>
            <person name="Brown C.T."/>
            <person name="Hug L.A."/>
            <person name="Sharon I."/>
            <person name="Castelle C.J."/>
            <person name="Probst A.J."/>
            <person name="Thomas B.C."/>
            <person name="Singh A."/>
            <person name="Wilkins M.J."/>
            <person name="Karaoz U."/>
            <person name="Brodie E.L."/>
            <person name="Williams K.H."/>
            <person name="Hubbard S.S."/>
            <person name="Banfield J.F."/>
        </authorList>
    </citation>
    <scope>NUCLEOTIDE SEQUENCE [LARGE SCALE GENOMIC DNA]</scope>
</reference>
<dbReference type="GO" id="GO:0046872">
    <property type="term" value="F:metal ion binding"/>
    <property type="evidence" value="ECO:0007669"/>
    <property type="project" value="UniProtKB-KW"/>
</dbReference>